<organism evidence="1 2">
    <name type="scientific">Oceanomicrobium pacificus</name>
    <dbReference type="NCBI Taxonomy" id="2692916"/>
    <lineage>
        <taxon>Bacteria</taxon>
        <taxon>Pseudomonadati</taxon>
        <taxon>Pseudomonadota</taxon>
        <taxon>Alphaproteobacteria</taxon>
        <taxon>Rhodobacterales</taxon>
        <taxon>Paracoccaceae</taxon>
        <taxon>Oceanomicrobium</taxon>
    </lineage>
</organism>
<dbReference type="InterPro" id="IPR029058">
    <property type="entry name" value="AB_hydrolase_fold"/>
</dbReference>
<gene>
    <name evidence="1" type="ORF">GSH16_06705</name>
</gene>
<sequence length="634" mass="72009">MTKTSTEPSSDSLPQWFLDLHPRSQGEGFFEKQERYSLVFVKRPVNRLLITFDNLSNVGDTALDRAPWAYKFASDENVAHLGVMAHIADWFRNPELIARFEALAADGFFDGYDRVLLAGSSMGAYAALAFGSLIPGAHVAAFNPQSTLDEELVPWEERYLNGRRQDWTLPLSDAAEGIGALGHAAIFYDPFFEPDRRHFERLEGPNVTGYKCWFSNHKSAVFLRKIDALKPVMHAMLHGDLTERDFYGLYRARRRLPWYRGGLSKYFNDRDRKEMANRATRAFRALKRAEPSAVAPTAVSDTALPALALREGADPNVRTIVTTMKNEGPFMLEWIAFNRMIGFTDFIIFTNDCADGTDLIADRLQEMGLVHHVRNEVPKHLGPQRVALRRVPQHPQYQRSGWLTCMDCDEFLNIRTGDGTLDALFAAVPDADIFSFCWKLFGNDGIVAYEDRPITSQFTACAGELEFKTYKSTGLKTLARNTTALERLRVHRPALTPTAPMPKWVDAGGQPMPEGYFTRGWSAYSGFRHDLARLHHYAVRSVESFLVKRDRGRTNHFDQDQGLDYWTDMNINTERDTALRERSPEIEHAIGPLMEDRALRDFHAKACDWHRSRIAGLVDDADWSAFAERIAEVA</sequence>
<evidence type="ECO:0000313" key="1">
    <source>
        <dbReference type="EMBL" id="MXU65131.1"/>
    </source>
</evidence>
<keyword evidence="1" id="KW-0808">Transferase</keyword>
<comment type="caution">
    <text evidence="1">The sequence shown here is derived from an EMBL/GenBank/DDBJ whole genome shotgun (WGS) entry which is preliminary data.</text>
</comment>
<dbReference type="SUPFAM" id="SSF53474">
    <property type="entry name" value="alpha/beta-Hydrolases"/>
    <property type="match status" value="1"/>
</dbReference>
<protein>
    <submittedName>
        <fullName evidence="1">Glycosyltransferase family 2 protein</fullName>
    </submittedName>
</protein>
<dbReference type="Pfam" id="PF13704">
    <property type="entry name" value="Glyco_tranf_2_4"/>
    <property type="match status" value="1"/>
</dbReference>
<dbReference type="EMBL" id="WUWG01000003">
    <property type="protein sequence ID" value="MXU65131.1"/>
    <property type="molecule type" value="Genomic_DNA"/>
</dbReference>
<proteinExistence type="predicted"/>
<accession>A0A6B0U277</accession>
<name>A0A6B0U277_9RHOB</name>
<dbReference type="AlphaFoldDB" id="A0A6B0U277"/>
<evidence type="ECO:0000313" key="2">
    <source>
        <dbReference type="Proteomes" id="UP000436016"/>
    </source>
</evidence>
<dbReference type="GO" id="GO:0016740">
    <property type="term" value="F:transferase activity"/>
    <property type="evidence" value="ECO:0007669"/>
    <property type="project" value="UniProtKB-KW"/>
</dbReference>
<reference evidence="1 2" key="1">
    <citation type="submission" date="2019-12" db="EMBL/GenBank/DDBJ databases">
        <title>Strain KN286 was isolated from seawater, which was collected from Caroline Seamount in the tropical western Pacific.</title>
        <authorList>
            <person name="Wang Q."/>
        </authorList>
    </citation>
    <scope>NUCLEOTIDE SEQUENCE [LARGE SCALE GENOMIC DNA]</scope>
    <source>
        <strain evidence="1 2">KN286</strain>
    </source>
</reference>
<dbReference type="Proteomes" id="UP000436016">
    <property type="component" value="Unassembled WGS sequence"/>
</dbReference>
<keyword evidence="2" id="KW-1185">Reference proteome</keyword>